<organism evidence="1 2">
    <name type="scientific">Candidatus Uhrbacteria bacterium GW2011_GWA2_52_8d</name>
    <dbReference type="NCBI Taxonomy" id="1618979"/>
    <lineage>
        <taxon>Bacteria</taxon>
        <taxon>Candidatus Uhriibacteriota</taxon>
    </lineage>
</organism>
<gene>
    <name evidence="1" type="ORF">UY76_C0019G0018</name>
</gene>
<evidence type="ECO:0000313" key="2">
    <source>
        <dbReference type="Proteomes" id="UP000034054"/>
    </source>
</evidence>
<reference evidence="1 2" key="1">
    <citation type="journal article" date="2015" name="Nature">
        <title>rRNA introns, odd ribosomes, and small enigmatic genomes across a large radiation of phyla.</title>
        <authorList>
            <person name="Brown C.T."/>
            <person name="Hug L.A."/>
            <person name="Thomas B.C."/>
            <person name="Sharon I."/>
            <person name="Castelle C.J."/>
            <person name="Singh A."/>
            <person name="Wilkins M.J."/>
            <person name="Williams K.H."/>
            <person name="Banfield J.F."/>
        </authorList>
    </citation>
    <scope>NUCLEOTIDE SEQUENCE [LARGE SCALE GENOMIC DNA]</scope>
</reference>
<name>A0A0G1XN78_9BACT</name>
<comment type="caution">
    <text evidence="1">The sequence shown here is derived from an EMBL/GenBank/DDBJ whole genome shotgun (WGS) entry which is preliminary data.</text>
</comment>
<proteinExistence type="predicted"/>
<dbReference type="AlphaFoldDB" id="A0A0G1XN78"/>
<protein>
    <submittedName>
        <fullName evidence="1">Uncharacterized protein</fullName>
    </submittedName>
</protein>
<dbReference type="Proteomes" id="UP000034054">
    <property type="component" value="Unassembled WGS sequence"/>
</dbReference>
<evidence type="ECO:0000313" key="1">
    <source>
        <dbReference type="EMBL" id="KKW32708.1"/>
    </source>
</evidence>
<sequence length="135" mass="15522">MVDWQITETNSLQTCINSLIRHQIGVHDNQILEGAHILPQHVRALMNDPACKEQFRVVFIVSEDQSTQLEAMRKNASHFDWLMGASDKTYESVAAFVVAYGKWIKKECDEYHLPYIVRQGSFNQENDAILKVLTN</sequence>
<accession>A0A0G1XN78</accession>
<dbReference type="EMBL" id="LCRH01000019">
    <property type="protein sequence ID" value="KKW32708.1"/>
    <property type="molecule type" value="Genomic_DNA"/>
</dbReference>